<evidence type="ECO:0000256" key="1">
    <source>
        <dbReference type="ARBA" id="ARBA00022491"/>
    </source>
</evidence>
<keyword evidence="3" id="KW-0238">DNA-binding</keyword>
<dbReference type="AlphaFoldDB" id="A0A0B3VSB3"/>
<sequence>MASYFTIGEVSKLSNVSLKTLRYYDEIGILKPKYVNKENKYRYYSIEQLTTIDLIKLFKSTGMSLELIKQILSSQTDLEFMVENIRNQSKVVEAKIKELSAIKSYLDYLDKEISQNIEYGLNEVFIKHNEKRSYLKYDVVSHNPQELDLNLRNVIFDLDKNIERTSELLGATVSYKELKEEDKIIYKGFKVFINQDKDIRYLEEGDYVTIIYEGGPSDSIIYYRMLLDYINENNIEVVGDFNETWIIGKMDENLEERSLIKLDILKK</sequence>
<evidence type="ECO:0000259" key="5">
    <source>
        <dbReference type="PROSITE" id="PS50937"/>
    </source>
</evidence>
<dbReference type="SUPFAM" id="SSF55136">
    <property type="entry name" value="Probable bacterial effector-binding domain"/>
    <property type="match status" value="1"/>
</dbReference>
<organism evidence="6 7">
    <name type="scientific">Terrisporobacter othiniensis</name>
    <dbReference type="NCBI Taxonomy" id="1577792"/>
    <lineage>
        <taxon>Bacteria</taxon>
        <taxon>Bacillati</taxon>
        <taxon>Bacillota</taxon>
        <taxon>Clostridia</taxon>
        <taxon>Peptostreptococcales</taxon>
        <taxon>Peptostreptococcaceae</taxon>
        <taxon>Terrisporobacter</taxon>
    </lineage>
</organism>
<dbReference type="GO" id="GO:0003700">
    <property type="term" value="F:DNA-binding transcription factor activity"/>
    <property type="evidence" value="ECO:0007669"/>
    <property type="project" value="InterPro"/>
</dbReference>
<dbReference type="EMBL" id="JWHR01000155">
    <property type="protein sequence ID" value="KHS55688.1"/>
    <property type="molecule type" value="Genomic_DNA"/>
</dbReference>
<evidence type="ECO:0000313" key="7">
    <source>
        <dbReference type="Proteomes" id="UP000031189"/>
    </source>
</evidence>
<dbReference type="GO" id="GO:0003677">
    <property type="term" value="F:DNA binding"/>
    <property type="evidence" value="ECO:0007669"/>
    <property type="project" value="UniProtKB-KW"/>
</dbReference>
<dbReference type="InterPro" id="IPR000551">
    <property type="entry name" value="MerR-type_HTH_dom"/>
</dbReference>
<keyword evidence="4" id="KW-0804">Transcription</keyword>
<evidence type="ECO:0000256" key="4">
    <source>
        <dbReference type="ARBA" id="ARBA00023163"/>
    </source>
</evidence>
<dbReference type="Gene3D" id="1.10.1660.10">
    <property type="match status" value="1"/>
</dbReference>
<proteinExistence type="predicted"/>
<dbReference type="RefSeq" id="WP_039681288.1">
    <property type="nucleotide sequence ID" value="NZ_JAXECK010000009.1"/>
</dbReference>
<feature type="domain" description="HTH merR-type" evidence="5">
    <location>
        <begin position="4"/>
        <end position="74"/>
    </location>
</feature>
<dbReference type="STRING" id="1577792.QX51_18050"/>
<dbReference type="CDD" id="cd01107">
    <property type="entry name" value="HTH_BmrR"/>
    <property type="match status" value="1"/>
</dbReference>
<dbReference type="SUPFAM" id="SSF46955">
    <property type="entry name" value="Putative DNA-binding domain"/>
    <property type="match status" value="1"/>
</dbReference>
<keyword evidence="2" id="KW-0805">Transcription regulation</keyword>
<dbReference type="SMART" id="SM00422">
    <property type="entry name" value="HTH_MERR"/>
    <property type="match status" value="1"/>
</dbReference>
<dbReference type="Pfam" id="PF13411">
    <property type="entry name" value="MerR_1"/>
    <property type="match status" value="1"/>
</dbReference>
<comment type="caution">
    <text evidence="6">The sequence shown here is derived from an EMBL/GenBank/DDBJ whole genome shotgun (WGS) entry which is preliminary data.</text>
</comment>
<keyword evidence="1" id="KW-0678">Repressor</keyword>
<evidence type="ECO:0000313" key="6">
    <source>
        <dbReference type="EMBL" id="KHS55688.1"/>
    </source>
</evidence>
<dbReference type="PROSITE" id="PS00552">
    <property type="entry name" value="HTH_MERR_1"/>
    <property type="match status" value="1"/>
</dbReference>
<dbReference type="OrthoDB" id="9773308at2"/>
<keyword evidence="7" id="KW-1185">Reference proteome</keyword>
<dbReference type="PANTHER" id="PTHR30204:SF69">
    <property type="entry name" value="MERR-FAMILY TRANSCRIPTIONAL REGULATOR"/>
    <property type="match status" value="1"/>
</dbReference>
<evidence type="ECO:0000256" key="2">
    <source>
        <dbReference type="ARBA" id="ARBA00023015"/>
    </source>
</evidence>
<evidence type="ECO:0000256" key="3">
    <source>
        <dbReference type="ARBA" id="ARBA00023125"/>
    </source>
</evidence>
<gene>
    <name evidence="6" type="ORF">QX51_18050</name>
</gene>
<dbReference type="PANTHER" id="PTHR30204">
    <property type="entry name" value="REDOX-CYCLING DRUG-SENSING TRANSCRIPTIONAL ACTIVATOR SOXR"/>
    <property type="match status" value="1"/>
</dbReference>
<protein>
    <recommendedName>
        <fullName evidence="5">HTH merR-type domain-containing protein</fullName>
    </recommendedName>
</protein>
<dbReference type="InterPro" id="IPR047057">
    <property type="entry name" value="MerR_fam"/>
</dbReference>
<reference evidence="6 7" key="1">
    <citation type="submission" date="2014-12" db="EMBL/GenBank/DDBJ databases">
        <title>Draft genome sequence of Terrisporobacter sp. 08-306576, isolated from the blood culture of a bacteremia patient.</title>
        <authorList>
            <person name="Lund L.C."/>
            <person name="Sydenham T.V."/>
            <person name="Hogh S.V."/>
            <person name="Skov M.N."/>
            <person name="Kemp M."/>
            <person name="Justesen U.S."/>
        </authorList>
    </citation>
    <scope>NUCLEOTIDE SEQUENCE [LARGE SCALE GENOMIC DNA]</scope>
    <source>
        <strain evidence="6 7">08-306576</strain>
    </source>
</reference>
<dbReference type="PROSITE" id="PS50937">
    <property type="entry name" value="HTH_MERR_2"/>
    <property type="match status" value="1"/>
</dbReference>
<dbReference type="Gene3D" id="3.20.80.10">
    <property type="entry name" value="Regulatory factor, effector binding domain"/>
    <property type="match status" value="1"/>
</dbReference>
<name>A0A0B3VSB3_9FIRM</name>
<dbReference type="InterPro" id="IPR009061">
    <property type="entry name" value="DNA-bd_dom_put_sf"/>
</dbReference>
<accession>A0A0B3VSB3</accession>
<dbReference type="Proteomes" id="UP000031189">
    <property type="component" value="Unassembled WGS sequence"/>
</dbReference>
<dbReference type="InterPro" id="IPR011256">
    <property type="entry name" value="Reg_factor_effector_dom_sf"/>
</dbReference>